<keyword evidence="1" id="KW-0472">Membrane</keyword>
<keyword evidence="1" id="KW-1133">Transmembrane helix</keyword>
<evidence type="ECO:0000313" key="3">
    <source>
        <dbReference type="Proteomes" id="UP000534870"/>
    </source>
</evidence>
<feature type="non-terminal residue" evidence="2">
    <location>
        <position position="1"/>
    </location>
</feature>
<gene>
    <name evidence="2" type="ORF">HUK84_19845</name>
</gene>
<keyword evidence="1" id="KW-0812">Transmembrane</keyword>
<protein>
    <submittedName>
        <fullName evidence="2">MBOAT family protein</fullName>
    </submittedName>
</protein>
<evidence type="ECO:0000256" key="1">
    <source>
        <dbReference type="SAM" id="Phobius"/>
    </source>
</evidence>
<comment type="caution">
    <text evidence="2">The sequence shown here is derived from an EMBL/GenBank/DDBJ whole genome shotgun (WGS) entry which is preliminary data.</text>
</comment>
<organism evidence="2 3">
    <name type="scientific">Nguyenibacter vanlangensis</name>
    <dbReference type="NCBI Taxonomy" id="1216886"/>
    <lineage>
        <taxon>Bacteria</taxon>
        <taxon>Pseudomonadati</taxon>
        <taxon>Pseudomonadota</taxon>
        <taxon>Alphaproteobacteria</taxon>
        <taxon>Acetobacterales</taxon>
        <taxon>Acetobacteraceae</taxon>
        <taxon>Nguyenibacter</taxon>
    </lineage>
</organism>
<feature type="transmembrane region" description="Helical" evidence="1">
    <location>
        <begin position="73"/>
        <end position="94"/>
    </location>
</feature>
<reference evidence="2 3" key="1">
    <citation type="submission" date="2020-06" db="EMBL/GenBank/DDBJ databases">
        <title>Description of novel acetic acid bacteria.</title>
        <authorList>
            <person name="Sombolestani A."/>
        </authorList>
    </citation>
    <scope>NUCLEOTIDE SEQUENCE [LARGE SCALE GENOMIC DNA]</scope>
    <source>
        <strain evidence="2 3">LMG 31431</strain>
    </source>
</reference>
<feature type="transmembrane region" description="Helical" evidence="1">
    <location>
        <begin position="41"/>
        <end position="61"/>
    </location>
</feature>
<name>A0A7Y7J051_9PROT</name>
<dbReference type="Proteomes" id="UP000534870">
    <property type="component" value="Unassembled WGS sequence"/>
</dbReference>
<dbReference type="AlphaFoldDB" id="A0A7Y7J051"/>
<accession>A0A7Y7J051</accession>
<sequence>TWALTMLFVIVGWVLFRAPDFPTAGRVLRAMAGLQSVGHAWPRDAAVFWIALGVALVGPSSQDAVLRMLRPTTLLAVPAGIAFILLLLLIGGRIPDAFIYFQF</sequence>
<proteinExistence type="predicted"/>
<dbReference type="EMBL" id="JABXXP010000881">
    <property type="protein sequence ID" value="NVN13362.1"/>
    <property type="molecule type" value="Genomic_DNA"/>
</dbReference>
<evidence type="ECO:0000313" key="2">
    <source>
        <dbReference type="EMBL" id="NVN13362.1"/>
    </source>
</evidence>